<dbReference type="PROSITE" id="PS00012">
    <property type="entry name" value="PHOSPHOPANTETHEINE"/>
    <property type="match status" value="1"/>
</dbReference>
<dbReference type="InterPro" id="IPR036736">
    <property type="entry name" value="ACP-like_sf"/>
</dbReference>
<accession>A0A9D0Z574</accession>
<dbReference type="PANTHER" id="PTHR46153">
    <property type="entry name" value="ACYL CARRIER PROTEIN"/>
    <property type="match status" value="1"/>
</dbReference>
<dbReference type="SUPFAM" id="SSF47336">
    <property type="entry name" value="ACP-like"/>
    <property type="match status" value="1"/>
</dbReference>
<dbReference type="EMBL" id="DVFK01000083">
    <property type="protein sequence ID" value="HIQ68038.1"/>
    <property type="molecule type" value="Genomic_DNA"/>
</dbReference>
<keyword evidence="2" id="KW-0597">Phosphoprotein</keyword>
<gene>
    <name evidence="4" type="ORF">IAB74_05985</name>
</gene>
<evidence type="ECO:0000313" key="4">
    <source>
        <dbReference type="EMBL" id="HIQ68038.1"/>
    </source>
</evidence>
<dbReference type="AlphaFoldDB" id="A0A9D0Z574"/>
<keyword evidence="1" id="KW-0596">Phosphopantetheine</keyword>
<dbReference type="PROSITE" id="PS50075">
    <property type="entry name" value="CARRIER"/>
    <property type="match status" value="1"/>
</dbReference>
<dbReference type="InterPro" id="IPR020806">
    <property type="entry name" value="PKS_PP-bd"/>
</dbReference>
<reference evidence="4" key="2">
    <citation type="journal article" date="2021" name="PeerJ">
        <title>Extensive microbial diversity within the chicken gut microbiome revealed by metagenomics and culture.</title>
        <authorList>
            <person name="Gilroy R."/>
            <person name="Ravi A."/>
            <person name="Getino M."/>
            <person name="Pursley I."/>
            <person name="Horton D.L."/>
            <person name="Alikhan N.F."/>
            <person name="Baker D."/>
            <person name="Gharbi K."/>
            <person name="Hall N."/>
            <person name="Watson M."/>
            <person name="Adriaenssens E.M."/>
            <person name="Foster-Nyarko E."/>
            <person name="Jarju S."/>
            <person name="Secka A."/>
            <person name="Antonio M."/>
            <person name="Oren A."/>
            <person name="Chaudhuri R.R."/>
            <person name="La Ragione R."/>
            <person name="Hildebrand F."/>
            <person name="Pallen M.J."/>
        </authorList>
    </citation>
    <scope>NUCLEOTIDE SEQUENCE</scope>
    <source>
        <strain evidence="4">13361</strain>
    </source>
</reference>
<evidence type="ECO:0000259" key="3">
    <source>
        <dbReference type="PROSITE" id="PS50075"/>
    </source>
</evidence>
<dbReference type="PANTHER" id="PTHR46153:SF2">
    <property type="entry name" value="ACYL CARRIER PROTEIN"/>
    <property type="match status" value="1"/>
</dbReference>
<dbReference type="InterPro" id="IPR006162">
    <property type="entry name" value="Ppantetheine_attach_site"/>
</dbReference>
<evidence type="ECO:0000256" key="1">
    <source>
        <dbReference type="ARBA" id="ARBA00022450"/>
    </source>
</evidence>
<dbReference type="Gene3D" id="1.10.1200.10">
    <property type="entry name" value="ACP-like"/>
    <property type="match status" value="1"/>
</dbReference>
<dbReference type="SMART" id="SM00823">
    <property type="entry name" value="PKS_PP"/>
    <property type="match status" value="1"/>
</dbReference>
<evidence type="ECO:0000256" key="2">
    <source>
        <dbReference type="ARBA" id="ARBA00022553"/>
    </source>
</evidence>
<dbReference type="InterPro" id="IPR044813">
    <property type="entry name" value="ACP_chloroplastic"/>
</dbReference>
<dbReference type="Pfam" id="PF00550">
    <property type="entry name" value="PP-binding"/>
    <property type="match status" value="1"/>
</dbReference>
<dbReference type="Proteomes" id="UP000886796">
    <property type="component" value="Unassembled WGS sequence"/>
</dbReference>
<name>A0A9D0Z574_9FIRM</name>
<feature type="domain" description="Carrier" evidence="3">
    <location>
        <begin position="1"/>
        <end position="73"/>
    </location>
</feature>
<dbReference type="GO" id="GO:0031177">
    <property type="term" value="F:phosphopantetheine binding"/>
    <property type="evidence" value="ECO:0007669"/>
    <property type="project" value="InterPro"/>
</dbReference>
<dbReference type="InterPro" id="IPR009081">
    <property type="entry name" value="PP-bd_ACP"/>
</dbReference>
<dbReference type="GO" id="GO:0000036">
    <property type="term" value="F:acyl carrier activity"/>
    <property type="evidence" value="ECO:0007669"/>
    <property type="project" value="InterPro"/>
</dbReference>
<reference evidence="4" key="1">
    <citation type="submission" date="2020-10" db="EMBL/GenBank/DDBJ databases">
        <authorList>
            <person name="Gilroy R."/>
        </authorList>
    </citation>
    <scope>NUCLEOTIDE SEQUENCE</scope>
    <source>
        <strain evidence="4">13361</strain>
    </source>
</reference>
<organism evidence="4 5">
    <name type="scientific">Candidatus Faecousia excrementigallinarum</name>
    <dbReference type="NCBI Taxonomy" id="2840806"/>
    <lineage>
        <taxon>Bacteria</taxon>
        <taxon>Bacillati</taxon>
        <taxon>Bacillota</taxon>
        <taxon>Clostridia</taxon>
        <taxon>Eubacteriales</taxon>
        <taxon>Oscillospiraceae</taxon>
        <taxon>Faecousia</taxon>
    </lineage>
</organism>
<sequence>MYEKLVAYAAKQLELDPQDITPESTFESLGIDSLDIVEMIMDLETELGVELEMEDQKITTFQELADFIESKTN</sequence>
<evidence type="ECO:0000313" key="5">
    <source>
        <dbReference type="Proteomes" id="UP000886796"/>
    </source>
</evidence>
<proteinExistence type="predicted"/>
<protein>
    <submittedName>
        <fullName evidence="4">Acyl carrier protein</fullName>
    </submittedName>
</protein>
<comment type="caution">
    <text evidence="4">The sequence shown here is derived from an EMBL/GenBank/DDBJ whole genome shotgun (WGS) entry which is preliminary data.</text>
</comment>